<evidence type="ECO:0000256" key="1">
    <source>
        <dbReference type="ARBA" id="ARBA00004602"/>
    </source>
</evidence>
<evidence type="ECO:0000256" key="7">
    <source>
        <dbReference type="SAM" id="MobiDB-lite"/>
    </source>
</evidence>
<evidence type="ECO:0000256" key="6">
    <source>
        <dbReference type="ARBA" id="ARBA00023234"/>
    </source>
</evidence>
<sequence length="238" mass="26352">METLMNISKSSPCLTEFNLFDVIRRTPSSQTLLWRRNTRAFQGFKSLKRSNLDKNQNGVFVLTTSRDGGYSTVEDDKDMNLILGKQDASLNALHFQSQSGATVETDSTAVEDSSTHEVNGREEEAKDLEGEEKSQTKVTHNIVFVTSEAAPYSKTGGLGDVCGSLPIALAAREHRVMVVSPRYVNGGPSDKNYAGAKDLNCRIKISCFGGLQEVSFFHEYRAGVDWVSMLYVLHLPFK</sequence>
<comment type="caution">
    <text evidence="9">The sequence shown here is derived from an EMBL/GenBank/DDBJ whole genome shotgun (WGS) entry which is preliminary data.</text>
</comment>
<keyword evidence="4" id="KW-0808">Transferase</keyword>
<dbReference type="GO" id="GO:0009501">
    <property type="term" value="C:amyloplast"/>
    <property type="evidence" value="ECO:0007669"/>
    <property type="project" value="UniProtKB-SubCell"/>
</dbReference>
<dbReference type="OrthoDB" id="1735400at2759"/>
<evidence type="ECO:0000259" key="8">
    <source>
        <dbReference type="Pfam" id="PF08323"/>
    </source>
</evidence>
<accession>A0A7J6VGY6</accession>
<evidence type="ECO:0000256" key="5">
    <source>
        <dbReference type="ARBA" id="ARBA00022922"/>
    </source>
</evidence>
<gene>
    <name evidence="9" type="ORF">FRX31_026418</name>
</gene>
<evidence type="ECO:0000313" key="9">
    <source>
        <dbReference type="EMBL" id="KAF5183991.1"/>
    </source>
</evidence>
<evidence type="ECO:0000256" key="4">
    <source>
        <dbReference type="ARBA" id="ARBA00022679"/>
    </source>
</evidence>
<feature type="domain" description="Starch synthase catalytic" evidence="8">
    <location>
        <begin position="141"/>
        <end position="227"/>
    </location>
</feature>
<dbReference type="PANTHER" id="PTHR45825:SF11">
    <property type="entry name" value="ALPHA AMYLASE DOMAIN-CONTAINING PROTEIN"/>
    <property type="match status" value="1"/>
</dbReference>
<proteinExistence type="predicted"/>
<keyword evidence="5" id="KW-0750">Starch biosynthesis</keyword>
<evidence type="ECO:0000256" key="2">
    <source>
        <dbReference type="ARBA" id="ARBA00004727"/>
    </source>
</evidence>
<comment type="subcellular location">
    <subcellularLocation>
        <location evidence="1">Plastid</location>
        <location evidence="1">Amyloplast</location>
    </subcellularLocation>
</comment>
<feature type="region of interest" description="Disordered" evidence="7">
    <location>
        <begin position="99"/>
        <end position="134"/>
    </location>
</feature>
<evidence type="ECO:0000256" key="3">
    <source>
        <dbReference type="ARBA" id="ARBA00022676"/>
    </source>
</evidence>
<dbReference type="GO" id="GO:0019252">
    <property type="term" value="P:starch biosynthetic process"/>
    <property type="evidence" value="ECO:0007669"/>
    <property type="project" value="UniProtKB-UniPathway"/>
</dbReference>
<keyword evidence="3" id="KW-0328">Glycosyltransferase</keyword>
<feature type="compositionally biased region" description="Polar residues" evidence="7">
    <location>
        <begin position="99"/>
        <end position="112"/>
    </location>
</feature>
<reference evidence="9 10" key="1">
    <citation type="submission" date="2020-06" db="EMBL/GenBank/DDBJ databases">
        <title>Transcriptomic and genomic resources for Thalictrum thalictroides and T. hernandezii: Facilitating candidate gene discovery in an emerging model plant lineage.</title>
        <authorList>
            <person name="Arias T."/>
            <person name="Riano-Pachon D.M."/>
            <person name="Di Stilio V.S."/>
        </authorList>
    </citation>
    <scope>NUCLEOTIDE SEQUENCE [LARGE SCALE GENOMIC DNA]</scope>
    <source>
        <strain evidence="10">cv. WT478/WT964</strain>
        <tissue evidence="9">Leaves</tissue>
    </source>
</reference>
<dbReference type="Proteomes" id="UP000554482">
    <property type="component" value="Unassembled WGS sequence"/>
</dbReference>
<feature type="compositionally biased region" description="Basic and acidic residues" evidence="7">
    <location>
        <begin position="113"/>
        <end position="134"/>
    </location>
</feature>
<dbReference type="UniPathway" id="UPA00152"/>
<dbReference type="GO" id="GO:0009507">
    <property type="term" value="C:chloroplast"/>
    <property type="evidence" value="ECO:0007669"/>
    <property type="project" value="TreeGrafter"/>
</dbReference>
<dbReference type="AlphaFoldDB" id="A0A7J6VGY6"/>
<dbReference type="InterPro" id="IPR013534">
    <property type="entry name" value="Starch_synth_cat_dom"/>
</dbReference>
<dbReference type="GO" id="GO:0016757">
    <property type="term" value="F:glycosyltransferase activity"/>
    <property type="evidence" value="ECO:0007669"/>
    <property type="project" value="UniProtKB-KW"/>
</dbReference>
<dbReference type="PANTHER" id="PTHR45825">
    <property type="entry name" value="GRANULE-BOUND STARCH SYNTHASE 1, CHLOROPLASTIC/AMYLOPLASTIC"/>
    <property type="match status" value="1"/>
</dbReference>
<organism evidence="9 10">
    <name type="scientific">Thalictrum thalictroides</name>
    <name type="common">Rue-anemone</name>
    <name type="synonym">Anemone thalictroides</name>
    <dbReference type="NCBI Taxonomy" id="46969"/>
    <lineage>
        <taxon>Eukaryota</taxon>
        <taxon>Viridiplantae</taxon>
        <taxon>Streptophyta</taxon>
        <taxon>Embryophyta</taxon>
        <taxon>Tracheophyta</taxon>
        <taxon>Spermatophyta</taxon>
        <taxon>Magnoliopsida</taxon>
        <taxon>Ranunculales</taxon>
        <taxon>Ranunculaceae</taxon>
        <taxon>Thalictroideae</taxon>
        <taxon>Thalictrum</taxon>
    </lineage>
</organism>
<keyword evidence="10" id="KW-1185">Reference proteome</keyword>
<keyword evidence="6" id="KW-0035">Amyloplast</keyword>
<dbReference type="Gene3D" id="3.40.50.2000">
    <property type="entry name" value="Glycogen Phosphorylase B"/>
    <property type="match status" value="1"/>
</dbReference>
<dbReference type="Pfam" id="PF08323">
    <property type="entry name" value="Glyco_transf_5"/>
    <property type="match status" value="1"/>
</dbReference>
<evidence type="ECO:0000313" key="10">
    <source>
        <dbReference type="Proteomes" id="UP000554482"/>
    </source>
</evidence>
<dbReference type="EMBL" id="JABWDY010032691">
    <property type="protein sequence ID" value="KAF5183991.1"/>
    <property type="molecule type" value="Genomic_DNA"/>
</dbReference>
<name>A0A7J6VGY6_THATH</name>
<dbReference type="SUPFAM" id="SSF53756">
    <property type="entry name" value="UDP-Glycosyltransferase/glycogen phosphorylase"/>
    <property type="match status" value="1"/>
</dbReference>
<protein>
    <submittedName>
        <fullName evidence="9">Starch synthase 1, chloroplastic/amyloplastic</fullName>
    </submittedName>
</protein>
<keyword evidence="6" id="KW-0934">Plastid</keyword>
<comment type="pathway">
    <text evidence="2">Glycan biosynthesis; starch biosynthesis.</text>
</comment>